<protein>
    <submittedName>
        <fullName evidence="2">YceI family protein</fullName>
    </submittedName>
</protein>
<dbReference type="RefSeq" id="WP_133971258.1">
    <property type="nucleotide sequence ID" value="NZ_OPYN01000164.1"/>
</dbReference>
<sequence>MSNMRTTQSETIPVEASAALSSAVWTLDPAHTHIGFTVRHLGLTRTPGIFKRFSGQFAFDDLNIEASSGTFEVDAASIDTALDLRDEHLRGSEWFDVQAYPKIVFVSRAVRHIEGRQYVIDGDLTLRGITLPIAFNMTLIDRAVNPWTQAPVVGFEAVAGISRSAYGMSAFPGALSDEVRLAVSIELVRAEQN</sequence>
<dbReference type="Pfam" id="PF04264">
    <property type="entry name" value="YceI"/>
    <property type="match status" value="1"/>
</dbReference>
<dbReference type="Proteomes" id="UP000294335">
    <property type="component" value="Unassembled WGS sequence"/>
</dbReference>
<evidence type="ECO:0000313" key="3">
    <source>
        <dbReference type="Proteomes" id="UP000294335"/>
    </source>
</evidence>
<dbReference type="InterPro" id="IPR007372">
    <property type="entry name" value="Lipid/polyisoprenoid-bd_YceI"/>
</dbReference>
<dbReference type="Gene3D" id="2.40.128.110">
    <property type="entry name" value="Lipid/polyisoprenoid-binding, YceI-like"/>
    <property type="match status" value="1"/>
</dbReference>
<evidence type="ECO:0000259" key="1">
    <source>
        <dbReference type="SMART" id="SM00867"/>
    </source>
</evidence>
<organism evidence="2 3">
    <name type="scientific">Pseudomonas inefficax</name>
    <dbReference type="NCBI Taxonomy" id="2078786"/>
    <lineage>
        <taxon>Bacteria</taxon>
        <taxon>Pseudomonadati</taxon>
        <taxon>Pseudomonadota</taxon>
        <taxon>Gammaproteobacteria</taxon>
        <taxon>Pseudomonadales</taxon>
        <taxon>Pseudomonadaceae</taxon>
        <taxon>Pseudomonas</taxon>
    </lineage>
</organism>
<accession>A0AAQ1PD38</accession>
<gene>
    <name evidence="2" type="ORF">JV551A3_V1_1640168</name>
</gene>
<evidence type="ECO:0000313" key="2">
    <source>
        <dbReference type="EMBL" id="SPO62092.1"/>
    </source>
</evidence>
<dbReference type="AlphaFoldDB" id="A0AAQ1PD38"/>
<dbReference type="EMBL" id="OPYN01000164">
    <property type="protein sequence ID" value="SPO62092.1"/>
    <property type="molecule type" value="Genomic_DNA"/>
</dbReference>
<keyword evidence="3" id="KW-1185">Reference proteome</keyword>
<comment type="caution">
    <text evidence="2">The sequence shown here is derived from an EMBL/GenBank/DDBJ whole genome shotgun (WGS) entry which is preliminary data.</text>
</comment>
<dbReference type="PANTHER" id="PTHR34406:SF1">
    <property type="entry name" value="PROTEIN YCEI"/>
    <property type="match status" value="1"/>
</dbReference>
<name>A0AAQ1PD38_9PSED</name>
<feature type="domain" description="Lipid/polyisoprenoid-binding YceI-like" evidence="1">
    <location>
        <begin position="24"/>
        <end position="188"/>
    </location>
</feature>
<dbReference type="SUPFAM" id="SSF101874">
    <property type="entry name" value="YceI-like"/>
    <property type="match status" value="1"/>
</dbReference>
<proteinExistence type="predicted"/>
<dbReference type="SMART" id="SM00867">
    <property type="entry name" value="YceI"/>
    <property type="match status" value="1"/>
</dbReference>
<dbReference type="PANTHER" id="PTHR34406">
    <property type="entry name" value="PROTEIN YCEI"/>
    <property type="match status" value="1"/>
</dbReference>
<dbReference type="InterPro" id="IPR036761">
    <property type="entry name" value="TTHA0802/YceI-like_sf"/>
</dbReference>
<reference evidence="2 3" key="1">
    <citation type="submission" date="2018-02" db="EMBL/GenBank/DDBJ databases">
        <authorList>
            <person name="Dubost A."/>
        </authorList>
    </citation>
    <scope>NUCLEOTIDE SEQUENCE [LARGE SCALE GENOMIC DNA]</scope>
    <source>
        <strain evidence="3">JV551A3</strain>
    </source>
</reference>